<dbReference type="Proteomes" id="UP001234989">
    <property type="component" value="Chromosome 1"/>
</dbReference>
<dbReference type="AlphaFoldDB" id="A0AAF0PMF9"/>
<feature type="non-terminal residue" evidence="1">
    <location>
        <position position="1"/>
    </location>
</feature>
<name>A0AAF0PMF9_SOLVR</name>
<gene>
    <name evidence="1" type="ORF">MTR67_000871</name>
</gene>
<organism evidence="1 2">
    <name type="scientific">Solanum verrucosum</name>
    <dbReference type="NCBI Taxonomy" id="315347"/>
    <lineage>
        <taxon>Eukaryota</taxon>
        <taxon>Viridiplantae</taxon>
        <taxon>Streptophyta</taxon>
        <taxon>Embryophyta</taxon>
        <taxon>Tracheophyta</taxon>
        <taxon>Spermatophyta</taxon>
        <taxon>Magnoliopsida</taxon>
        <taxon>eudicotyledons</taxon>
        <taxon>Gunneridae</taxon>
        <taxon>Pentapetalae</taxon>
        <taxon>asterids</taxon>
        <taxon>lamiids</taxon>
        <taxon>Solanales</taxon>
        <taxon>Solanaceae</taxon>
        <taxon>Solanoideae</taxon>
        <taxon>Solaneae</taxon>
        <taxon>Solanum</taxon>
    </lineage>
</organism>
<proteinExistence type="predicted"/>
<protein>
    <submittedName>
        <fullName evidence="1">Uncharacterized protein</fullName>
    </submittedName>
</protein>
<dbReference type="EMBL" id="CP133612">
    <property type="protein sequence ID" value="WMV07486.1"/>
    <property type="molecule type" value="Genomic_DNA"/>
</dbReference>
<evidence type="ECO:0000313" key="2">
    <source>
        <dbReference type="Proteomes" id="UP001234989"/>
    </source>
</evidence>
<sequence length="106" mass="11699">PISEKDQKCRFLKVEGGTHGCHPRIVGQTTARAGGPWFTTATAPQTQLKILAKSRPTDRPMVHGLCPWIEASFTQPLREMIADQYGPSFNPRFVGLTVGEGQQPIR</sequence>
<accession>A0AAF0PMF9</accession>
<evidence type="ECO:0000313" key="1">
    <source>
        <dbReference type="EMBL" id="WMV07486.1"/>
    </source>
</evidence>
<keyword evidence="2" id="KW-1185">Reference proteome</keyword>
<reference evidence="1" key="1">
    <citation type="submission" date="2023-08" db="EMBL/GenBank/DDBJ databases">
        <title>A de novo genome assembly of Solanum verrucosum Schlechtendal, a Mexican diploid species geographically isolated from the other diploid A-genome species in potato relatives.</title>
        <authorList>
            <person name="Hosaka K."/>
        </authorList>
    </citation>
    <scope>NUCLEOTIDE SEQUENCE</scope>
    <source>
        <tissue evidence="1">Young leaves</tissue>
    </source>
</reference>